<dbReference type="Gene3D" id="3.30.530.20">
    <property type="match status" value="1"/>
</dbReference>
<dbReference type="EMBL" id="SLWR01000002">
    <property type="protein sequence ID" value="TCO50418.1"/>
    <property type="molecule type" value="Genomic_DNA"/>
</dbReference>
<name>A0A4R2J139_9ACTN</name>
<dbReference type="Proteomes" id="UP000295573">
    <property type="component" value="Unassembled WGS sequence"/>
</dbReference>
<sequence>METSRHISTYIDRTSKEVYDFASNPQNLPQWASGLSNSTVEIVDGQWVTDSPMGRILIDFAPPNDFGILDHDVTVPSGQTFHNPMRVMPDGDGAEVVFTLRRQPDVTDPDFERDATTIAGDLATLKTLLEG</sequence>
<evidence type="ECO:0000313" key="1">
    <source>
        <dbReference type="EMBL" id="TCO50418.1"/>
    </source>
</evidence>
<accession>A0A4R2J139</accession>
<evidence type="ECO:0000313" key="2">
    <source>
        <dbReference type="Proteomes" id="UP000295573"/>
    </source>
</evidence>
<dbReference type="InterPro" id="IPR023393">
    <property type="entry name" value="START-like_dom_sf"/>
</dbReference>
<keyword evidence="2" id="KW-1185">Reference proteome</keyword>
<dbReference type="SUPFAM" id="SSF55961">
    <property type="entry name" value="Bet v1-like"/>
    <property type="match status" value="1"/>
</dbReference>
<organism evidence="1 2">
    <name type="scientific">Kribbella antiqua</name>
    <dbReference type="NCBI Taxonomy" id="2512217"/>
    <lineage>
        <taxon>Bacteria</taxon>
        <taxon>Bacillati</taxon>
        <taxon>Actinomycetota</taxon>
        <taxon>Actinomycetes</taxon>
        <taxon>Propionibacteriales</taxon>
        <taxon>Kribbellaceae</taxon>
        <taxon>Kribbella</taxon>
    </lineage>
</organism>
<comment type="caution">
    <text evidence="1">The sequence shown here is derived from an EMBL/GenBank/DDBJ whole genome shotgun (WGS) entry which is preliminary data.</text>
</comment>
<protein>
    <recommendedName>
        <fullName evidence="3">Polyketide cyclase/dehydrase/lipid transport protein</fullName>
    </recommendedName>
</protein>
<reference evidence="1 2" key="1">
    <citation type="journal article" date="2015" name="Stand. Genomic Sci.">
        <title>Genomic Encyclopedia of Bacterial and Archaeal Type Strains, Phase III: the genomes of soil and plant-associated and newly described type strains.</title>
        <authorList>
            <person name="Whitman W.B."/>
            <person name="Woyke T."/>
            <person name="Klenk H.P."/>
            <person name="Zhou Y."/>
            <person name="Lilburn T.G."/>
            <person name="Beck B.J."/>
            <person name="De Vos P."/>
            <person name="Vandamme P."/>
            <person name="Eisen J.A."/>
            <person name="Garrity G."/>
            <person name="Hugenholtz P."/>
            <person name="Kyrpides N.C."/>
        </authorList>
    </citation>
    <scope>NUCLEOTIDE SEQUENCE [LARGE SCALE GENOMIC DNA]</scope>
    <source>
        <strain evidence="1 2">VKM Ac-2541</strain>
    </source>
</reference>
<evidence type="ECO:0008006" key="3">
    <source>
        <dbReference type="Google" id="ProtNLM"/>
    </source>
</evidence>
<dbReference type="RefSeq" id="WP_132145755.1">
    <property type="nucleotide sequence ID" value="NZ_SLWR01000002.1"/>
</dbReference>
<gene>
    <name evidence="1" type="ORF">EV646_102492</name>
</gene>
<dbReference type="OrthoDB" id="880456at2"/>
<proteinExistence type="predicted"/>
<dbReference type="AlphaFoldDB" id="A0A4R2J139"/>